<dbReference type="Proteomes" id="UP001139028">
    <property type="component" value="Unassembled WGS sequence"/>
</dbReference>
<name>A0A9X2J7W8_9GAMM</name>
<comment type="caution">
    <text evidence="2">The sequence shown here is derived from an EMBL/GenBank/DDBJ whole genome shotgun (WGS) entry which is preliminary data.</text>
</comment>
<reference evidence="2" key="1">
    <citation type="journal article" date="2022" name="Arch. Microbiol.">
        <title>Microbulbifer okhotskensis sp. nov., isolated from a deep bottom sediment of the Okhotsk Sea.</title>
        <authorList>
            <person name="Romanenko L."/>
            <person name="Kurilenko V."/>
            <person name="Otstavnykh N."/>
            <person name="Velansky P."/>
            <person name="Isaeva M."/>
            <person name="Mikhailov V."/>
        </authorList>
    </citation>
    <scope>NUCLEOTIDE SEQUENCE</scope>
    <source>
        <strain evidence="2">OS29</strain>
    </source>
</reference>
<dbReference type="AlphaFoldDB" id="A0A9X2J7W8"/>
<accession>A0A9X2J7W8</accession>
<keyword evidence="3" id="KW-1185">Reference proteome</keyword>
<organism evidence="2 3">
    <name type="scientific">Microbulbifer okhotskensis</name>
    <dbReference type="NCBI Taxonomy" id="2926617"/>
    <lineage>
        <taxon>Bacteria</taxon>
        <taxon>Pseudomonadati</taxon>
        <taxon>Pseudomonadota</taxon>
        <taxon>Gammaproteobacteria</taxon>
        <taxon>Cellvibrionales</taxon>
        <taxon>Microbulbiferaceae</taxon>
        <taxon>Microbulbifer</taxon>
    </lineage>
</organism>
<keyword evidence="1" id="KW-0812">Transmembrane</keyword>
<keyword evidence="1" id="KW-1133">Transmembrane helix</keyword>
<keyword evidence="1" id="KW-0472">Membrane</keyword>
<evidence type="ECO:0000256" key="1">
    <source>
        <dbReference type="SAM" id="Phobius"/>
    </source>
</evidence>
<protein>
    <submittedName>
        <fullName evidence="2">Uncharacterized protein</fullName>
    </submittedName>
</protein>
<dbReference type="EMBL" id="JALBWM010000114">
    <property type="protein sequence ID" value="MCO1336225.1"/>
    <property type="molecule type" value="Genomic_DNA"/>
</dbReference>
<evidence type="ECO:0000313" key="3">
    <source>
        <dbReference type="Proteomes" id="UP001139028"/>
    </source>
</evidence>
<gene>
    <name evidence="2" type="ORF">MO867_17990</name>
</gene>
<sequence length="82" mass="9102">MSPTDAANTAMERLMIWIAGVGSVTAQVASVFEQYVITYGAFTTGLLSIAVFAYYRHQDIKLKREQMKRGEGDPVKEKSDGR</sequence>
<feature type="transmembrane region" description="Helical" evidence="1">
    <location>
        <begin position="36"/>
        <end position="55"/>
    </location>
</feature>
<evidence type="ECO:0000313" key="2">
    <source>
        <dbReference type="EMBL" id="MCO1336225.1"/>
    </source>
</evidence>
<dbReference type="RefSeq" id="WP_252471747.1">
    <property type="nucleotide sequence ID" value="NZ_JALBWM010000114.1"/>
</dbReference>
<proteinExistence type="predicted"/>